<organism evidence="1 2">
    <name type="scientific">Sodalis ligni</name>
    <dbReference type="NCBI Taxonomy" id="2697027"/>
    <lineage>
        <taxon>Bacteria</taxon>
        <taxon>Pseudomonadati</taxon>
        <taxon>Pseudomonadota</taxon>
        <taxon>Gammaproteobacteria</taxon>
        <taxon>Enterobacterales</taxon>
        <taxon>Bruguierivoracaceae</taxon>
        <taxon>Sodalis</taxon>
    </lineage>
</organism>
<dbReference type="OrthoDB" id="9808310at2"/>
<dbReference type="SUPFAM" id="SSF69118">
    <property type="entry name" value="AhpD-like"/>
    <property type="match status" value="1"/>
</dbReference>
<keyword evidence="2" id="KW-1185">Reference proteome</keyword>
<evidence type="ECO:0000313" key="2">
    <source>
        <dbReference type="Proteomes" id="UP000294555"/>
    </source>
</evidence>
<evidence type="ECO:0000313" key="1">
    <source>
        <dbReference type="EMBL" id="TCL07495.1"/>
    </source>
</evidence>
<accession>A0A4R1NIA2</accession>
<reference evidence="1 2" key="1">
    <citation type="submission" date="2019-02" db="EMBL/GenBank/DDBJ databases">
        <title>Investigation of anaerobic lignin degradation for improved lignocellulosic biofuels.</title>
        <authorList>
            <person name="Deangelis K."/>
        </authorList>
    </citation>
    <scope>NUCLEOTIDE SEQUENCE [LARGE SCALE GENOMIC DNA]</scope>
    <source>
        <strain evidence="1 2">159R</strain>
    </source>
</reference>
<dbReference type="RefSeq" id="WP_132927674.1">
    <property type="nucleotide sequence ID" value="NZ_SJOI01000001.1"/>
</dbReference>
<protein>
    <submittedName>
        <fullName evidence="1">Putative peroxidase-related enzyme</fullName>
    </submittedName>
</protein>
<dbReference type="GO" id="GO:0004601">
    <property type="term" value="F:peroxidase activity"/>
    <property type="evidence" value="ECO:0007669"/>
    <property type="project" value="UniProtKB-KW"/>
</dbReference>
<comment type="caution">
    <text evidence="1">The sequence shown here is derived from an EMBL/GenBank/DDBJ whole genome shotgun (WGS) entry which is preliminary data.</text>
</comment>
<dbReference type="PANTHER" id="PTHR35446">
    <property type="entry name" value="SI:CH211-175M2.5"/>
    <property type="match status" value="1"/>
</dbReference>
<name>A0A4R1NIA2_9GAMM</name>
<gene>
    <name evidence="1" type="ORF">EZJ58_5824</name>
</gene>
<proteinExistence type="predicted"/>
<dbReference type="EMBL" id="SJOI01000001">
    <property type="protein sequence ID" value="TCL07495.1"/>
    <property type="molecule type" value="Genomic_DNA"/>
</dbReference>
<dbReference type="AlphaFoldDB" id="A0A4R1NIA2"/>
<keyword evidence="1" id="KW-0560">Oxidoreductase</keyword>
<dbReference type="Proteomes" id="UP000294555">
    <property type="component" value="Unassembled WGS sequence"/>
</dbReference>
<keyword evidence="1" id="KW-0575">Peroxidase</keyword>
<dbReference type="InterPro" id="IPR029032">
    <property type="entry name" value="AhpD-like"/>
</dbReference>
<dbReference type="PANTHER" id="PTHR35446:SF3">
    <property type="entry name" value="CMD DOMAIN-CONTAINING PROTEIN"/>
    <property type="match status" value="1"/>
</dbReference>
<sequence>MARINVLTKEKATEEQKRIFAKTEAKFGKNPLIMSALTNSPATMNSYLALFQNLTDGRFSKQLARKIGLAIGEANGCEYCISLLAYIAKLQKLTPVDIELARGGKSVDPKETALLEFVLQLVQHKGDLTDTEVQAVKDAGWSDEDITEVFGHLTLNFMTNYFWKVARTDIDFPILRLFDQSKISRGGSHDFKQVV</sequence>
<dbReference type="Gene3D" id="1.20.1290.10">
    <property type="entry name" value="AhpD-like"/>
    <property type="match status" value="1"/>
</dbReference>